<organism evidence="2 3">
    <name type="scientific">Rhynchospora tenuis</name>
    <dbReference type="NCBI Taxonomy" id="198213"/>
    <lineage>
        <taxon>Eukaryota</taxon>
        <taxon>Viridiplantae</taxon>
        <taxon>Streptophyta</taxon>
        <taxon>Embryophyta</taxon>
        <taxon>Tracheophyta</taxon>
        <taxon>Spermatophyta</taxon>
        <taxon>Magnoliopsida</taxon>
        <taxon>Liliopsida</taxon>
        <taxon>Poales</taxon>
        <taxon>Cyperaceae</taxon>
        <taxon>Cyperoideae</taxon>
        <taxon>Rhynchosporeae</taxon>
        <taxon>Rhynchospora</taxon>
    </lineage>
</organism>
<dbReference type="AlphaFoldDB" id="A0AAD6EZ72"/>
<keyword evidence="3" id="KW-1185">Reference proteome</keyword>
<reference evidence="2 3" key="1">
    <citation type="journal article" date="2022" name="Cell">
        <title>Repeat-based holocentromeres influence genome architecture and karyotype evolution.</title>
        <authorList>
            <person name="Hofstatter P.G."/>
            <person name="Thangavel G."/>
            <person name="Lux T."/>
            <person name="Neumann P."/>
            <person name="Vondrak T."/>
            <person name="Novak P."/>
            <person name="Zhang M."/>
            <person name="Costa L."/>
            <person name="Castellani M."/>
            <person name="Scott A."/>
            <person name="Toegelov H."/>
            <person name="Fuchs J."/>
            <person name="Mata-Sucre Y."/>
            <person name="Dias Y."/>
            <person name="Vanzela A.L.L."/>
            <person name="Huettel B."/>
            <person name="Almeida C.C.S."/>
            <person name="Simkova H."/>
            <person name="Souza G."/>
            <person name="Pedrosa-Harand A."/>
            <person name="Macas J."/>
            <person name="Mayer K.F.X."/>
            <person name="Houben A."/>
            <person name="Marques A."/>
        </authorList>
    </citation>
    <scope>NUCLEOTIDE SEQUENCE [LARGE SCALE GENOMIC DNA]</scope>
    <source>
        <strain evidence="2">RhyTen1mFocal</strain>
    </source>
</reference>
<dbReference type="PANTHER" id="PTHR31147:SF2">
    <property type="entry name" value="OS01G0615300 PROTEIN"/>
    <property type="match status" value="1"/>
</dbReference>
<evidence type="ECO:0000256" key="1">
    <source>
        <dbReference type="ARBA" id="ARBA00009861"/>
    </source>
</evidence>
<dbReference type="Proteomes" id="UP001210211">
    <property type="component" value="Unassembled WGS sequence"/>
</dbReference>
<dbReference type="Pfam" id="PF02458">
    <property type="entry name" value="Transferase"/>
    <property type="match status" value="1"/>
</dbReference>
<sequence length="417" mass="45854">MCTHIITKSPAVRVPPSSATPVETLPLSSLDRCTPRCVLIDSVTVFTQGLKAATRIRDAFARALLHYYPVAGKITEINQGEPVVDCTGEGIWFVEANANCSLEEVNYLERPLMISKEQLLPQPPPEAKLQDEILLVQVTAFTCGGFTIGICSSHMVFDGLGFAQFLKAVGEMACGLSEPTVKPVWSREHMPAPTKVPRAGPLPSLPVFKLTTSVVDISQESIGRIKDLYMAETGQRSSTFDVVTAMIFKCRARAIDLAPEAEVRLGFAASTRHLLHDVLPSVEGYYGNCVYPMGITKSSEEINNASLVTVMSLIKGAKDALSTKFEDWMYGCNELYHNMPLDYGTMAVSDWSKVGLNEVDYGWGQPRYVFPLNDDNDFIATAIYLKPPLPKTGIRLSLRCVQEKHSAVFCDELSKFA</sequence>
<dbReference type="InterPro" id="IPR023213">
    <property type="entry name" value="CAT-like_dom_sf"/>
</dbReference>
<dbReference type="Gene3D" id="3.30.559.10">
    <property type="entry name" value="Chloramphenicol acetyltransferase-like domain"/>
    <property type="match status" value="2"/>
</dbReference>
<accession>A0AAD6EZ72</accession>
<dbReference type="EMBL" id="JAMRDG010000001">
    <property type="protein sequence ID" value="KAJ3706405.1"/>
    <property type="molecule type" value="Genomic_DNA"/>
</dbReference>
<evidence type="ECO:0000313" key="3">
    <source>
        <dbReference type="Proteomes" id="UP001210211"/>
    </source>
</evidence>
<evidence type="ECO:0000313" key="2">
    <source>
        <dbReference type="EMBL" id="KAJ3706405.1"/>
    </source>
</evidence>
<name>A0AAD6EZ72_9POAL</name>
<comment type="similarity">
    <text evidence="1">Belongs to the plant acyltransferase family.</text>
</comment>
<proteinExistence type="inferred from homology"/>
<dbReference type="PANTHER" id="PTHR31147">
    <property type="entry name" value="ACYL TRANSFERASE 4"/>
    <property type="match status" value="1"/>
</dbReference>
<comment type="caution">
    <text evidence="2">The sequence shown here is derived from an EMBL/GenBank/DDBJ whole genome shotgun (WGS) entry which is preliminary data.</text>
</comment>
<protein>
    <submittedName>
        <fullName evidence="2">Uncharacterized protein</fullName>
    </submittedName>
</protein>
<dbReference type="InterPro" id="IPR050898">
    <property type="entry name" value="Plant_acyltransferase"/>
</dbReference>
<gene>
    <name evidence="2" type="ORF">LUZ61_010110</name>
</gene>